<dbReference type="EMBL" id="ML996710">
    <property type="protein sequence ID" value="KAF2395924.1"/>
    <property type="molecule type" value="Genomic_DNA"/>
</dbReference>
<evidence type="ECO:0000313" key="2">
    <source>
        <dbReference type="Proteomes" id="UP000799640"/>
    </source>
</evidence>
<proteinExistence type="predicted"/>
<evidence type="ECO:0000313" key="1">
    <source>
        <dbReference type="EMBL" id="KAF2395924.1"/>
    </source>
</evidence>
<organism evidence="1 2">
    <name type="scientific">Trichodelitschia bisporula</name>
    <dbReference type="NCBI Taxonomy" id="703511"/>
    <lineage>
        <taxon>Eukaryota</taxon>
        <taxon>Fungi</taxon>
        <taxon>Dikarya</taxon>
        <taxon>Ascomycota</taxon>
        <taxon>Pezizomycotina</taxon>
        <taxon>Dothideomycetes</taxon>
        <taxon>Dothideomycetes incertae sedis</taxon>
        <taxon>Phaeotrichales</taxon>
        <taxon>Phaeotrichaceae</taxon>
        <taxon>Trichodelitschia</taxon>
    </lineage>
</organism>
<dbReference type="Proteomes" id="UP000799640">
    <property type="component" value="Unassembled WGS sequence"/>
</dbReference>
<reference evidence="1" key="1">
    <citation type="journal article" date="2020" name="Stud. Mycol.">
        <title>101 Dothideomycetes genomes: a test case for predicting lifestyles and emergence of pathogens.</title>
        <authorList>
            <person name="Haridas S."/>
            <person name="Albert R."/>
            <person name="Binder M."/>
            <person name="Bloem J."/>
            <person name="Labutti K."/>
            <person name="Salamov A."/>
            <person name="Andreopoulos B."/>
            <person name="Baker S."/>
            <person name="Barry K."/>
            <person name="Bills G."/>
            <person name="Bluhm B."/>
            <person name="Cannon C."/>
            <person name="Castanera R."/>
            <person name="Culley D."/>
            <person name="Daum C."/>
            <person name="Ezra D."/>
            <person name="Gonzalez J."/>
            <person name="Henrissat B."/>
            <person name="Kuo A."/>
            <person name="Liang C."/>
            <person name="Lipzen A."/>
            <person name="Lutzoni F."/>
            <person name="Magnuson J."/>
            <person name="Mondo S."/>
            <person name="Nolan M."/>
            <person name="Ohm R."/>
            <person name="Pangilinan J."/>
            <person name="Park H.-J."/>
            <person name="Ramirez L."/>
            <person name="Alfaro M."/>
            <person name="Sun H."/>
            <person name="Tritt A."/>
            <person name="Yoshinaga Y."/>
            <person name="Zwiers L.-H."/>
            <person name="Turgeon B."/>
            <person name="Goodwin S."/>
            <person name="Spatafora J."/>
            <person name="Crous P."/>
            <person name="Grigoriev I."/>
        </authorList>
    </citation>
    <scope>NUCLEOTIDE SEQUENCE</scope>
    <source>
        <strain evidence="1">CBS 262.69</strain>
    </source>
</reference>
<keyword evidence="2" id="KW-1185">Reference proteome</keyword>
<gene>
    <name evidence="1" type="ORF">EJ06DRAFT_517387</name>
</gene>
<feature type="non-terminal residue" evidence="1">
    <location>
        <position position="178"/>
    </location>
</feature>
<protein>
    <submittedName>
        <fullName evidence="1">Uncharacterized protein</fullName>
    </submittedName>
</protein>
<name>A0A6G1HJ44_9PEZI</name>
<dbReference type="AlphaFoldDB" id="A0A6G1HJ44"/>
<sequence>MLGIGRPGVLKTEVDSHKVEGSLHPEKQYACLYWIQHLHKSGSQLNDDGEVHQFLKEHLLHWLEALGWMQKVSEGFHAIVSLESMMAQRCPRLSAFVHDMKRFVLYHRSAIELAPLQTYCSALVFSPAASLVKRQFQSQKPLWMPDGQAVGRRLGKGAADALAPVGYQRRGLLAVRQA</sequence>
<accession>A0A6G1HJ44</accession>
<dbReference type="OrthoDB" id="538223at2759"/>